<dbReference type="InterPro" id="IPR040233">
    <property type="entry name" value="CCD97-like_C"/>
</dbReference>
<dbReference type="InterPro" id="IPR018613">
    <property type="entry name" value="Ccdc97-like"/>
</dbReference>
<feature type="domain" description="CCD97-like C-terminal" evidence="2">
    <location>
        <begin position="99"/>
        <end position="146"/>
    </location>
</feature>
<dbReference type="EMBL" id="HG994581">
    <property type="protein sequence ID" value="CAF2868818.1"/>
    <property type="molecule type" value="Genomic_DNA"/>
</dbReference>
<accession>A0A7R8CN43</accession>
<gene>
    <name evidence="3" type="ORF">LSAA_6315</name>
</gene>
<feature type="compositionally biased region" description="Acidic residues" evidence="1">
    <location>
        <begin position="75"/>
        <end position="98"/>
    </location>
</feature>
<reference evidence="3" key="1">
    <citation type="submission" date="2021-02" db="EMBL/GenBank/DDBJ databases">
        <authorList>
            <person name="Bekaert M."/>
        </authorList>
    </citation>
    <scope>NUCLEOTIDE SEQUENCE</scope>
    <source>
        <strain evidence="3">IoA-00</strain>
    </source>
</reference>
<dbReference type="PANTHER" id="PTHR31840:SF1">
    <property type="entry name" value="COILED-COIL DOMAIN-CONTAINING PROTEIN 97"/>
    <property type="match status" value="1"/>
</dbReference>
<keyword evidence="4" id="KW-1185">Reference proteome</keyword>
<organism evidence="3 4">
    <name type="scientific">Lepeophtheirus salmonis</name>
    <name type="common">Salmon louse</name>
    <name type="synonym">Caligus salmonis</name>
    <dbReference type="NCBI Taxonomy" id="72036"/>
    <lineage>
        <taxon>Eukaryota</taxon>
        <taxon>Metazoa</taxon>
        <taxon>Ecdysozoa</taxon>
        <taxon>Arthropoda</taxon>
        <taxon>Crustacea</taxon>
        <taxon>Multicrustacea</taxon>
        <taxon>Hexanauplia</taxon>
        <taxon>Copepoda</taxon>
        <taxon>Siphonostomatoida</taxon>
        <taxon>Caligidae</taxon>
        <taxon>Lepeophtheirus</taxon>
    </lineage>
</organism>
<dbReference type="OrthoDB" id="333176at2759"/>
<dbReference type="Proteomes" id="UP000675881">
    <property type="component" value="Chromosome 2"/>
</dbReference>
<evidence type="ECO:0000259" key="2">
    <source>
        <dbReference type="Pfam" id="PF09747"/>
    </source>
</evidence>
<dbReference type="PANTHER" id="PTHR31840">
    <property type="entry name" value="COILED-COIL DOMAIN-CONTAINING PROTEIN 97"/>
    <property type="match status" value="1"/>
</dbReference>
<name>A0A7R8CN43_LEPSM</name>
<feature type="region of interest" description="Disordered" evidence="1">
    <location>
        <begin position="61"/>
        <end position="98"/>
    </location>
</feature>
<feature type="compositionally biased region" description="Basic and acidic residues" evidence="1">
    <location>
        <begin position="61"/>
        <end position="74"/>
    </location>
</feature>
<evidence type="ECO:0000313" key="4">
    <source>
        <dbReference type="Proteomes" id="UP000675881"/>
    </source>
</evidence>
<dbReference type="Pfam" id="PF09747">
    <property type="entry name" value="CCD97-like_C"/>
    <property type="match status" value="2"/>
</dbReference>
<evidence type="ECO:0000313" key="3">
    <source>
        <dbReference type="EMBL" id="CAF2868818.1"/>
    </source>
</evidence>
<proteinExistence type="predicted"/>
<evidence type="ECO:0000256" key="1">
    <source>
        <dbReference type="SAM" id="MobiDB-lite"/>
    </source>
</evidence>
<sequence length="146" mass="17183">MLESNDPYVSRECMKARYPALYERYFGEGIIQREISAKKPGSDCTLSGMIMEHAELQNARELLKTQKAKEKEKEDDVEEYDTDEDDEVVNEEDSYGDPCEEWKDAVCQRFLQGLDKNFDYAAVDGEEDYDDLKIRERDEEEEYFND</sequence>
<protein>
    <submittedName>
        <fullName evidence="3">(salmon louse) hypothetical protein</fullName>
    </submittedName>
</protein>
<dbReference type="AlphaFoldDB" id="A0A7R8CN43"/>
<feature type="domain" description="CCD97-like C-terminal" evidence="2">
    <location>
        <begin position="4"/>
        <end position="93"/>
    </location>
</feature>